<dbReference type="EC" id="1.5.5.2" evidence="2 5"/>
<gene>
    <name evidence="7" type="ORF">A1O7_02510</name>
</gene>
<proteinExistence type="inferred from homology"/>
<dbReference type="GO" id="GO:0010133">
    <property type="term" value="P:L-proline catabolic process to L-glutamate"/>
    <property type="evidence" value="ECO:0007669"/>
    <property type="project" value="TreeGrafter"/>
</dbReference>
<comment type="function">
    <text evidence="5">Converts proline to delta-1-pyrroline-5-carboxylate.</text>
</comment>
<comment type="similarity">
    <text evidence="1 5">Belongs to the proline oxidase family.</text>
</comment>
<dbReference type="InterPro" id="IPR015659">
    <property type="entry name" value="Proline_oxidase"/>
</dbReference>
<dbReference type="PANTHER" id="PTHR13914:SF30">
    <property type="entry name" value="PROLINE DEHYDROGENASE"/>
    <property type="match status" value="1"/>
</dbReference>
<dbReference type="AlphaFoldDB" id="W9W1X6"/>
<dbReference type="PANTHER" id="PTHR13914">
    <property type="entry name" value="PROLINE OXIDASE"/>
    <property type="match status" value="1"/>
</dbReference>
<keyword evidence="3 5" id="KW-0560">Oxidoreductase</keyword>
<evidence type="ECO:0000256" key="4">
    <source>
        <dbReference type="ARBA" id="ARBA00023062"/>
    </source>
</evidence>
<comment type="cofactor">
    <cofactor evidence="5">
        <name>FAD</name>
        <dbReference type="ChEBI" id="CHEBI:57692"/>
    </cofactor>
</comment>
<dbReference type="SUPFAM" id="SSF51730">
    <property type="entry name" value="FAD-linked oxidoreductase"/>
    <property type="match status" value="1"/>
</dbReference>
<feature type="domain" description="Proline dehydrogenase" evidence="6">
    <location>
        <begin position="44"/>
        <end position="372"/>
    </location>
</feature>
<sequence>MTFLAHTTSPFFNPDRNPLLHFLLKRTFYAQFCAGETPPEVRVTIADLKNIGFGGVILGHAKEVVLSKEELESLSAQPTAMDQAQVDAGEVATWRENTISTIELTQRGDYVALKFSGAGRQALRRLKATVACSPEFQDAVHDICKRAEQRGVGLLFDAEQASLQEGIDNWTMYFAKIYNKEKAVVYGTYQAYAKRTPSNLASHLELARREGFVLGVKLVRGAYMGSDPRELLWGTIDETHKCYNSIARAIMQKRYQGILQPVEGASMEFPRVSLVLATHNAESVRLARELRDEQARNGEERIELAYGQLMGMADNVSCEVVQTARTRLESHGSNPDVEVPKAYKYLVWGRMGECMKYLLRRAHENKDAVSRTVDARRALGRELGIRAAFWRSV</sequence>
<reference evidence="7 8" key="1">
    <citation type="submission" date="2013-03" db="EMBL/GenBank/DDBJ databases">
        <title>The Genome Sequence of Cladophialophora yegresii CBS 114405.</title>
        <authorList>
            <consortium name="The Broad Institute Genomics Platform"/>
            <person name="Cuomo C."/>
            <person name="de Hoog S."/>
            <person name="Gorbushina A."/>
            <person name="Walker B."/>
            <person name="Young S.K."/>
            <person name="Zeng Q."/>
            <person name="Gargeya S."/>
            <person name="Fitzgerald M."/>
            <person name="Haas B."/>
            <person name="Abouelleil A."/>
            <person name="Allen A.W."/>
            <person name="Alvarado L."/>
            <person name="Arachchi H.M."/>
            <person name="Berlin A.M."/>
            <person name="Chapman S.B."/>
            <person name="Gainer-Dewar J."/>
            <person name="Goldberg J."/>
            <person name="Griggs A."/>
            <person name="Gujja S."/>
            <person name="Hansen M."/>
            <person name="Howarth C."/>
            <person name="Imamovic A."/>
            <person name="Ireland A."/>
            <person name="Larimer J."/>
            <person name="McCowan C."/>
            <person name="Murphy C."/>
            <person name="Pearson M."/>
            <person name="Poon T.W."/>
            <person name="Priest M."/>
            <person name="Roberts A."/>
            <person name="Saif S."/>
            <person name="Shea T."/>
            <person name="Sisk P."/>
            <person name="Sykes S."/>
            <person name="Wortman J."/>
            <person name="Nusbaum C."/>
            <person name="Birren B."/>
        </authorList>
    </citation>
    <scope>NUCLEOTIDE SEQUENCE [LARGE SCALE GENOMIC DNA]</scope>
    <source>
        <strain evidence="7 8">CBS 114405</strain>
    </source>
</reference>
<comment type="caution">
    <text evidence="7">The sequence shown here is derived from an EMBL/GenBank/DDBJ whole genome shotgun (WGS) entry which is preliminary data.</text>
</comment>
<keyword evidence="5" id="KW-0274">FAD</keyword>
<dbReference type="GO" id="GO:0071949">
    <property type="term" value="F:FAD binding"/>
    <property type="evidence" value="ECO:0007669"/>
    <property type="project" value="TreeGrafter"/>
</dbReference>
<dbReference type="Gene3D" id="3.20.20.220">
    <property type="match status" value="1"/>
</dbReference>
<evidence type="ECO:0000256" key="3">
    <source>
        <dbReference type="ARBA" id="ARBA00023002"/>
    </source>
</evidence>
<dbReference type="VEuPathDB" id="FungiDB:A1O7_02510"/>
<dbReference type="InterPro" id="IPR029041">
    <property type="entry name" value="FAD-linked_oxidoreductase-like"/>
</dbReference>
<dbReference type="GO" id="GO:0005739">
    <property type="term" value="C:mitochondrion"/>
    <property type="evidence" value="ECO:0007669"/>
    <property type="project" value="TreeGrafter"/>
</dbReference>
<dbReference type="STRING" id="1182544.W9W1X6"/>
<dbReference type="Proteomes" id="UP000019473">
    <property type="component" value="Unassembled WGS sequence"/>
</dbReference>
<dbReference type="RefSeq" id="XP_007754731.1">
    <property type="nucleotide sequence ID" value="XM_007756541.1"/>
</dbReference>
<evidence type="ECO:0000313" key="8">
    <source>
        <dbReference type="Proteomes" id="UP000019473"/>
    </source>
</evidence>
<evidence type="ECO:0000256" key="1">
    <source>
        <dbReference type="ARBA" id="ARBA00005869"/>
    </source>
</evidence>
<dbReference type="GeneID" id="19177116"/>
<dbReference type="EMBL" id="AMGW01000002">
    <property type="protein sequence ID" value="EXJ62077.1"/>
    <property type="molecule type" value="Genomic_DNA"/>
</dbReference>
<organism evidence="7 8">
    <name type="scientific">Cladophialophora yegresii CBS 114405</name>
    <dbReference type="NCBI Taxonomy" id="1182544"/>
    <lineage>
        <taxon>Eukaryota</taxon>
        <taxon>Fungi</taxon>
        <taxon>Dikarya</taxon>
        <taxon>Ascomycota</taxon>
        <taxon>Pezizomycotina</taxon>
        <taxon>Eurotiomycetes</taxon>
        <taxon>Chaetothyriomycetidae</taxon>
        <taxon>Chaetothyriales</taxon>
        <taxon>Herpotrichiellaceae</taxon>
        <taxon>Cladophialophora</taxon>
    </lineage>
</organism>
<dbReference type="OrthoDB" id="5464at2759"/>
<dbReference type="Pfam" id="PF01619">
    <property type="entry name" value="Pro_dh"/>
    <property type="match status" value="1"/>
</dbReference>
<dbReference type="InterPro" id="IPR002872">
    <property type="entry name" value="Proline_DH_dom"/>
</dbReference>
<dbReference type="HOGENOM" id="CLU_018202_0_1_1"/>
<evidence type="ECO:0000259" key="6">
    <source>
        <dbReference type="Pfam" id="PF01619"/>
    </source>
</evidence>
<keyword evidence="4 5" id="KW-0642">Proline metabolism</keyword>
<dbReference type="eggNOG" id="KOG0186">
    <property type="taxonomic scope" value="Eukaryota"/>
</dbReference>
<evidence type="ECO:0000256" key="5">
    <source>
        <dbReference type="RuleBase" id="RU364054"/>
    </source>
</evidence>
<name>W9W1X6_9EURO</name>
<keyword evidence="8" id="KW-1185">Reference proteome</keyword>
<comment type="catalytic activity">
    <reaction evidence="5">
        <text>L-proline + a quinone = (S)-1-pyrroline-5-carboxylate + a quinol + H(+)</text>
        <dbReference type="Rhea" id="RHEA:23784"/>
        <dbReference type="ChEBI" id="CHEBI:15378"/>
        <dbReference type="ChEBI" id="CHEBI:17388"/>
        <dbReference type="ChEBI" id="CHEBI:24646"/>
        <dbReference type="ChEBI" id="CHEBI:60039"/>
        <dbReference type="ChEBI" id="CHEBI:132124"/>
        <dbReference type="EC" id="1.5.5.2"/>
    </reaction>
</comment>
<keyword evidence="5" id="KW-0285">Flavoprotein</keyword>
<evidence type="ECO:0000313" key="7">
    <source>
        <dbReference type="EMBL" id="EXJ62077.1"/>
    </source>
</evidence>
<protein>
    <recommendedName>
        <fullName evidence="2 5">Proline dehydrogenase</fullName>
        <ecNumber evidence="2 5">1.5.5.2</ecNumber>
    </recommendedName>
</protein>
<dbReference type="GO" id="GO:0004657">
    <property type="term" value="F:proline dehydrogenase activity"/>
    <property type="evidence" value="ECO:0007669"/>
    <property type="project" value="UniProtKB-EC"/>
</dbReference>
<accession>W9W1X6</accession>
<evidence type="ECO:0000256" key="2">
    <source>
        <dbReference type="ARBA" id="ARBA00012695"/>
    </source>
</evidence>